<keyword evidence="1" id="KW-0812">Transmembrane</keyword>
<dbReference type="OrthoDB" id="7869201at2"/>
<dbReference type="EMBL" id="CYSE01000001">
    <property type="protein sequence ID" value="CUH75327.1"/>
    <property type="molecule type" value="Genomic_DNA"/>
</dbReference>
<evidence type="ECO:0000256" key="1">
    <source>
        <dbReference type="SAM" id="Phobius"/>
    </source>
</evidence>
<accession>A0A0P1G1C8</accession>
<dbReference type="AlphaFoldDB" id="A0A0P1G1C8"/>
<keyword evidence="1" id="KW-1133">Transmembrane helix</keyword>
<dbReference type="RefSeq" id="WP_058245941.1">
    <property type="nucleotide sequence ID" value="NZ_CYSE01000001.1"/>
</dbReference>
<organism evidence="2 3">
    <name type="scientific">Tropicibacter naphthalenivorans</name>
    <dbReference type="NCBI Taxonomy" id="441103"/>
    <lineage>
        <taxon>Bacteria</taxon>
        <taxon>Pseudomonadati</taxon>
        <taxon>Pseudomonadota</taxon>
        <taxon>Alphaproteobacteria</taxon>
        <taxon>Rhodobacterales</taxon>
        <taxon>Roseobacteraceae</taxon>
        <taxon>Tropicibacter</taxon>
    </lineage>
</organism>
<dbReference type="Proteomes" id="UP000054935">
    <property type="component" value="Unassembled WGS sequence"/>
</dbReference>
<sequence length="107" mass="11980">MGPSYDWSDPFRMFKAQAYIGAMAMEAGAVIWMRMLGMGGMWMVPRTENARMVSEKQTAFYASGHKAMVAAMKGKPADVILMEAARPLRRKTSANHKRLTKLGPRKL</sequence>
<keyword evidence="1" id="KW-0472">Membrane</keyword>
<dbReference type="STRING" id="441103.TRN7648_00382"/>
<name>A0A0P1G1C8_9RHOB</name>
<evidence type="ECO:0008006" key="4">
    <source>
        <dbReference type="Google" id="ProtNLM"/>
    </source>
</evidence>
<evidence type="ECO:0000313" key="3">
    <source>
        <dbReference type="Proteomes" id="UP000054935"/>
    </source>
</evidence>
<protein>
    <recommendedName>
        <fullName evidence="4">Antifreeze protein</fullName>
    </recommendedName>
</protein>
<proteinExistence type="predicted"/>
<reference evidence="2 3" key="1">
    <citation type="submission" date="2015-09" db="EMBL/GenBank/DDBJ databases">
        <authorList>
            <consortium name="Swine Surveillance"/>
        </authorList>
    </citation>
    <scope>NUCLEOTIDE SEQUENCE [LARGE SCALE GENOMIC DNA]</scope>
    <source>
        <strain evidence="2 3">CECT 7648</strain>
    </source>
</reference>
<feature type="transmembrane region" description="Helical" evidence="1">
    <location>
        <begin position="16"/>
        <end position="36"/>
    </location>
</feature>
<gene>
    <name evidence="2" type="ORF">TRN7648_00382</name>
</gene>
<keyword evidence="3" id="KW-1185">Reference proteome</keyword>
<evidence type="ECO:0000313" key="2">
    <source>
        <dbReference type="EMBL" id="CUH75327.1"/>
    </source>
</evidence>